<proteinExistence type="predicted"/>
<dbReference type="EMBL" id="JAGTJQ010000004">
    <property type="protein sequence ID" value="KAH7033737.1"/>
    <property type="molecule type" value="Genomic_DNA"/>
</dbReference>
<comment type="caution">
    <text evidence="1">The sequence shown here is derived from an EMBL/GenBank/DDBJ whole genome shotgun (WGS) entry which is preliminary data.</text>
</comment>
<organism evidence="1 2">
    <name type="scientific">Microdochium trichocladiopsis</name>
    <dbReference type="NCBI Taxonomy" id="1682393"/>
    <lineage>
        <taxon>Eukaryota</taxon>
        <taxon>Fungi</taxon>
        <taxon>Dikarya</taxon>
        <taxon>Ascomycota</taxon>
        <taxon>Pezizomycotina</taxon>
        <taxon>Sordariomycetes</taxon>
        <taxon>Xylariomycetidae</taxon>
        <taxon>Xylariales</taxon>
        <taxon>Microdochiaceae</taxon>
        <taxon>Microdochium</taxon>
    </lineage>
</organism>
<evidence type="ECO:0000313" key="1">
    <source>
        <dbReference type="EMBL" id="KAH7033737.1"/>
    </source>
</evidence>
<keyword evidence="2" id="KW-1185">Reference proteome</keyword>
<sequence>MLLIYDPDKQGIDPETLNQYPDADLSWCFDFLHAHARLKGPDEKELPGISESHSWSLESYGGFSLCMHFTLHRFYQLSEHTPTLQEHPLAAGLQCSRRQIHTHFAGTFYEDRTTIVIRMVTTRDNHGRAKDPATTEGFEVVGFTLDDGWGRGYRWENGDWSDKSLVCPDEARGVAVFQHLLWKRFIDWQESWQTLLHRLRTTMDIDDHHLASDSKILDSLMRDDDASTKSKQYFTTIKLMRTFRKHMAATPPDLADMREHWTRTFPGHTSAIPSRFSSDTQQALNKNWDHLEAHLGELHHNLEKLSREIEAEAREAWRDVSVR</sequence>
<reference evidence="1" key="1">
    <citation type="journal article" date="2021" name="Nat. Commun.">
        <title>Genetic determinants of endophytism in the Arabidopsis root mycobiome.</title>
        <authorList>
            <person name="Mesny F."/>
            <person name="Miyauchi S."/>
            <person name="Thiergart T."/>
            <person name="Pickel B."/>
            <person name="Atanasova L."/>
            <person name="Karlsson M."/>
            <person name="Huettel B."/>
            <person name="Barry K.W."/>
            <person name="Haridas S."/>
            <person name="Chen C."/>
            <person name="Bauer D."/>
            <person name="Andreopoulos W."/>
            <person name="Pangilinan J."/>
            <person name="LaButti K."/>
            <person name="Riley R."/>
            <person name="Lipzen A."/>
            <person name="Clum A."/>
            <person name="Drula E."/>
            <person name="Henrissat B."/>
            <person name="Kohler A."/>
            <person name="Grigoriev I.V."/>
            <person name="Martin F.M."/>
            <person name="Hacquard S."/>
        </authorList>
    </citation>
    <scope>NUCLEOTIDE SEQUENCE</scope>
    <source>
        <strain evidence="1">MPI-CAGE-CH-0230</strain>
    </source>
</reference>
<protein>
    <submittedName>
        <fullName evidence="1">Uncharacterized protein</fullName>
    </submittedName>
</protein>
<dbReference type="RefSeq" id="XP_046014569.1">
    <property type="nucleotide sequence ID" value="XM_046149861.1"/>
</dbReference>
<evidence type="ECO:0000313" key="2">
    <source>
        <dbReference type="Proteomes" id="UP000756346"/>
    </source>
</evidence>
<dbReference type="Proteomes" id="UP000756346">
    <property type="component" value="Unassembled WGS sequence"/>
</dbReference>
<dbReference type="GeneID" id="70179407"/>
<accession>A0A9P8Y9V0</accession>
<dbReference type="AlphaFoldDB" id="A0A9P8Y9V0"/>
<name>A0A9P8Y9V0_9PEZI</name>
<gene>
    <name evidence="1" type="ORF">B0I36DRAFT_241772</name>
</gene>